<feature type="domain" description="Peptidase S8/S53" evidence="4">
    <location>
        <begin position="90"/>
        <end position="328"/>
    </location>
</feature>
<dbReference type="InterPro" id="IPR051048">
    <property type="entry name" value="Peptidase_S8/S53_subtilisin"/>
</dbReference>
<reference evidence="6 7" key="1">
    <citation type="submission" date="2019-01" db="EMBL/GenBank/DDBJ databases">
        <title>Spirosoma flava sp. nov., a propanil-degrading bacterium isolated from herbicide-contaminated soil.</title>
        <authorList>
            <person name="Zhang L."/>
            <person name="Jiang J.-D."/>
        </authorList>
    </citation>
    <scope>NUCLEOTIDE SEQUENCE [LARGE SCALE GENOMIC DNA]</scope>
    <source>
        <strain evidence="6 7">TY50</strain>
    </source>
</reference>
<evidence type="ECO:0000256" key="2">
    <source>
        <dbReference type="PROSITE-ProRule" id="PRU01240"/>
    </source>
</evidence>
<dbReference type="Pfam" id="PF00082">
    <property type="entry name" value="Peptidase_S8"/>
    <property type="match status" value="1"/>
</dbReference>
<evidence type="ECO:0000313" key="7">
    <source>
        <dbReference type="Proteomes" id="UP000290407"/>
    </source>
</evidence>
<dbReference type="Gene3D" id="2.60.120.380">
    <property type="match status" value="1"/>
</dbReference>
<dbReference type="RefSeq" id="WP_077924053.1">
    <property type="nucleotide sequence ID" value="NZ_SBLB01000001.1"/>
</dbReference>
<dbReference type="PANTHER" id="PTHR43399:SF4">
    <property type="entry name" value="CELL WALL-ASSOCIATED PROTEASE"/>
    <property type="match status" value="1"/>
</dbReference>
<keyword evidence="3" id="KW-1133">Transmembrane helix</keyword>
<evidence type="ECO:0000256" key="3">
    <source>
        <dbReference type="SAM" id="Phobius"/>
    </source>
</evidence>
<organism evidence="6 7">
    <name type="scientific">Spirosoma sordidisoli</name>
    <dbReference type="NCBI Taxonomy" id="2502893"/>
    <lineage>
        <taxon>Bacteria</taxon>
        <taxon>Pseudomonadati</taxon>
        <taxon>Bacteroidota</taxon>
        <taxon>Cytophagia</taxon>
        <taxon>Cytophagales</taxon>
        <taxon>Cytophagaceae</taxon>
        <taxon>Spirosoma</taxon>
    </lineage>
</organism>
<dbReference type="PROSITE" id="PS51892">
    <property type="entry name" value="SUBTILASE"/>
    <property type="match status" value="1"/>
</dbReference>
<evidence type="ECO:0000259" key="5">
    <source>
        <dbReference type="Pfam" id="PF18962"/>
    </source>
</evidence>
<dbReference type="InterPro" id="IPR036852">
    <property type="entry name" value="Peptidase_S8/S53_dom_sf"/>
</dbReference>
<dbReference type="AlphaFoldDB" id="A0A4Q2UV24"/>
<dbReference type="PROSITE" id="PS51257">
    <property type="entry name" value="PROKAR_LIPOPROTEIN"/>
    <property type="match status" value="1"/>
</dbReference>
<dbReference type="Proteomes" id="UP000290407">
    <property type="component" value="Unassembled WGS sequence"/>
</dbReference>
<dbReference type="GO" id="GO:0006508">
    <property type="term" value="P:proteolysis"/>
    <property type="evidence" value="ECO:0007669"/>
    <property type="project" value="InterPro"/>
</dbReference>
<dbReference type="Gene3D" id="3.40.50.200">
    <property type="entry name" value="Peptidase S8/S53 domain"/>
    <property type="match status" value="1"/>
</dbReference>
<evidence type="ECO:0000259" key="4">
    <source>
        <dbReference type="Pfam" id="PF00082"/>
    </source>
</evidence>
<dbReference type="InterPro" id="IPR000209">
    <property type="entry name" value="Peptidase_S8/S53_dom"/>
</dbReference>
<dbReference type="Pfam" id="PF18962">
    <property type="entry name" value="Por_Secre_tail"/>
    <property type="match status" value="1"/>
</dbReference>
<proteinExistence type="inferred from homology"/>
<feature type="transmembrane region" description="Helical" evidence="3">
    <location>
        <begin position="7"/>
        <end position="29"/>
    </location>
</feature>
<keyword evidence="3" id="KW-0812">Transmembrane</keyword>
<evidence type="ECO:0000256" key="1">
    <source>
        <dbReference type="ARBA" id="ARBA00011073"/>
    </source>
</evidence>
<comment type="caution">
    <text evidence="6">The sequence shown here is derived from an EMBL/GenBank/DDBJ whole genome shotgun (WGS) entry which is preliminary data.</text>
</comment>
<dbReference type="EMBL" id="SBLB01000001">
    <property type="protein sequence ID" value="RYC71670.1"/>
    <property type="molecule type" value="Genomic_DNA"/>
</dbReference>
<protein>
    <submittedName>
        <fullName evidence="6">T9SS type A sorting domain-containing protein</fullName>
    </submittedName>
</protein>
<dbReference type="NCBIfam" id="TIGR04183">
    <property type="entry name" value="Por_Secre_tail"/>
    <property type="match status" value="1"/>
</dbReference>
<dbReference type="PANTHER" id="PTHR43399">
    <property type="entry name" value="SUBTILISIN-RELATED"/>
    <property type="match status" value="1"/>
</dbReference>
<evidence type="ECO:0000313" key="6">
    <source>
        <dbReference type="EMBL" id="RYC71670.1"/>
    </source>
</evidence>
<comment type="similarity">
    <text evidence="1 2">Belongs to the peptidase S8 family.</text>
</comment>
<feature type="domain" description="Secretion system C-terminal sorting" evidence="5">
    <location>
        <begin position="750"/>
        <end position="817"/>
    </location>
</feature>
<comment type="caution">
    <text evidence="2">Lacks conserved residue(s) required for the propagation of feature annotation.</text>
</comment>
<gene>
    <name evidence="6" type="ORF">EQG79_05940</name>
</gene>
<name>A0A4Q2UV24_9BACT</name>
<dbReference type="InterPro" id="IPR026444">
    <property type="entry name" value="Secre_tail"/>
</dbReference>
<dbReference type="SUPFAM" id="SSF52743">
    <property type="entry name" value="Subtilisin-like"/>
    <property type="match status" value="1"/>
</dbReference>
<keyword evidence="3" id="KW-0472">Membrane</keyword>
<sequence length="825" mass="90347">MLRPYKIVVCVVPAIRSTILFLFGLWLLASCRETLQHRNRLTGAAPKPVVHSRPQEEGNHPQVDFAHNSIALLKSHFTAYPGDGVVICQKENQFNKSDIDFTGKVRPSDRASDRMTDHATSIASMLAGLGHSSPLNEGIAPNAHLISASFNSLSPEPDEFILDNKVCLVNHSYGSSISYQYSADAAAYDEQVSRLPYLMNIFSAGNSGQDTASDGLYRGIPGFANLTGHYKMAKNVLLVGAVDAEGSVMENSSRGPAYDGRLKPELVAHSPDGTSFAAALVSGVTAILQDIHQKYYRQKAPASLLKALLINSADDLDVPGPDFKTGYGALNGYAAASALTNKLFKNGIVSNGKEVTFSLPVPANVRRMKVTLAWVDPAGNPQSLTSAALTNDLDLEVVQNKTVWQPWVLSNSAHADSLRLPARRKRDALNPVEQVTLDNPKAGIYTVRIKGNRLTSSAQSFHVCYQFDLANTLTWLYPTANTLLRSAQTTTLRWKSTYTADEGSLHYSIDQGKTWRLISSEVPLKAGQYTWEPPNLLTDCRLRLTPNGSVVPIDVRCSVSPQLEVVPQRLCADSLLLTWPSVQATTPVRYLVQQFNTRTGWATIASTDQRQVFVRPSDKAVWLAITPILSSGKAGLRSTAFSLADQPVYCYYESFDASTTNNMSANLFVTLTQTTDIAEVVFEKMTSSGEFNPVYTKPVTPDSLYYEATDATLNDGLNRYRARIRLASGAEVVTTTKEVFRFQERQPIVLYPNPINAQAAELTVMIQQPNDYTLVLYNLLGQIVLSTNLSQSTNTVGLTGLPPGLYIARIQLAGQLVQTSRLLVR</sequence>
<accession>A0A4Q2UV24</accession>
<keyword evidence="7" id="KW-1185">Reference proteome</keyword>
<dbReference type="GO" id="GO:0004252">
    <property type="term" value="F:serine-type endopeptidase activity"/>
    <property type="evidence" value="ECO:0007669"/>
    <property type="project" value="InterPro"/>
</dbReference>